<dbReference type="SMART" id="SM00331">
    <property type="entry name" value="PP2C_SIG"/>
    <property type="match status" value="1"/>
</dbReference>
<dbReference type="EMBL" id="JUFX02000215">
    <property type="protein sequence ID" value="KPH85992.1"/>
    <property type="molecule type" value="Genomic_DNA"/>
</dbReference>
<evidence type="ECO:0000313" key="3">
    <source>
        <dbReference type="Proteomes" id="UP000031553"/>
    </source>
</evidence>
<dbReference type="OrthoDB" id="9801841at2"/>
<organism evidence="2 3">
    <name type="scientific">Komagataeibacter intermedius AF2</name>
    <dbReference type="NCBI Taxonomy" id="1458464"/>
    <lineage>
        <taxon>Bacteria</taxon>
        <taxon>Pseudomonadati</taxon>
        <taxon>Pseudomonadota</taxon>
        <taxon>Alphaproteobacteria</taxon>
        <taxon>Acetobacterales</taxon>
        <taxon>Acetobacteraceae</taxon>
        <taxon>Komagataeibacter</taxon>
    </lineage>
</organism>
<dbReference type="CDD" id="cd00143">
    <property type="entry name" value="PP2Cc"/>
    <property type="match status" value="1"/>
</dbReference>
<dbReference type="Proteomes" id="UP000031553">
    <property type="component" value="Unassembled WGS sequence"/>
</dbReference>
<dbReference type="SUPFAM" id="SSF81606">
    <property type="entry name" value="PP2C-like"/>
    <property type="match status" value="1"/>
</dbReference>
<name>A0A0N1FA76_9PROT</name>
<reference evidence="2 3" key="1">
    <citation type="submission" date="2015-07" db="EMBL/GenBank/DDBJ databases">
        <title>Draft Genome Sequence of Komagataeibacter intermedius Strain AF2, Isolated from Kombucha Tea.</title>
        <authorList>
            <person name="Santos R.A."/>
            <person name="Berretta A.A."/>
            <person name="Barud H.S."/>
            <person name="Ribeiro S.J."/>
            <person name="Gonzalez-Garcia L.N."/>
            <person name="Zucchi T.D."/>
            <person name="Goldman G.H."/>
            <person name="Riano-Pachon D.M."/>
        </authorList>
    </citation>
    <scope>NUCLEOTIDE SEQUENCE [LARGE SCALE GENOMIC DNA]</scope>
    <source>
        <strain evidence="2 3">AF2</strain>
    </source>
</reference>
<gene>
    <name evidence="2" type="ORF">GLUCOINTEAF2_0203029</name>
</gene>
<dbReference type="Pfam" id="PF13672">
    <property type="entry name" value="PP2C_2"/>
    <property type="match status" value="1"/>
</dbReference>
<proteinExistence type="predicted"/>
<feature type="domain" description="PPM-type phosphatase" evidence="1">
    <location>
        <begin position="3"/>
        <end position="236"/>
    </location>
</feature>
<dbReference type="SMART" id="SM00332">
    <property type="entry name" value="PP2Cc"/>
    <property type="match status" value="1"/>
</dbReference>
<evidence type="ECO:0000259" key="1">
    <source>
        <dbReference type="PROSITE" id="PS51746"/>
    </source>
</evidence>
<dbReference type="PANTHER" id="PTHR13832">
    <property type="entry name" value="PROTEIN PHOSPHATASE 2C"/>
    <property type="match status" value="1"/>
</dbReference>
<dbReference type="PANTHER" id="PTHR13832:SF827">
    <property type="entry name" value="PROTEIN PHOSPHATASE 1L"/>
    <property type="match status" value="1"/>
</dbReference>
<dbReference type="InterPro" id="IPR015655">
    <property type="entry name" value="PP2C"/>
</dbReference>
<protein>
    <submittedName>
        <fullName evidence="2">Protein phosphatase</fullName>
    </submittedName>
</protein>
<comment type="caution">
    <text evidence="2">The sequence shown here is derived from an EMBL/GenBank/DDBJ whole genome shotgun (WGS) entry which is preliminary data.</text>
</comment>
<evidence type="ECO:0000313" key="2">
    <source>
        <dbReference type="EMBL" id="KPH85992.1"/>
    </source>
</evidence>
<dbReference type="InterPro" id="IPR036457">
    <property type="entry name" value="PPM-type-like_dom_sf"/>
</dbReference>
<sequence length="243" mass="25909">MIRSWAKTDPGARRRYNEDRLLNRPERGLWAVADGAGGHEAGDVAATRVIAALDDLPGLSPAVDTLGAIRHAVTQVDAGLRQEAARRGRDVVIATTLVCLVIRDGYFACLWAGDSRVYLYRDGQLRQITQDHSLVQELIDSGQIRPENAESHPYANVITRAIGGGAEALALDKVIGRLHPGDCFVLCSDGITKALDSADIKAAMSVLPELDPAAMMIGEALARQASDNVTAVVVACDTGYAPL</sequence>
<dbReference type="Gene3D" id="3.60.40.10">
    <property type="entry name" value="PPM-type phosphatase domain"/>
    <property type="match status" value="1"/>
</dbReference>
<dbReference type="GO" id="GO:0004722">
    <property type="term" value="F:protein serine/threonine phosphatase activity"/>
    <property type="evidence" value="ECO:0007669"/>
    <property type="project" value="InterPro"/>
</dbReference>
<dbReference type="PROSITE" id="PS51746">
    <property type="entry name" value="PPM_2"/>
    <property type="match status" value="1"/>
</dbReference>
<dbReference type="RefSeq" id="WP_039735928.1">
    <property type="nucleotide sequence ID" value="NZ_JUFX02000215.1"/>
</dbReference>
<accession>A0A0N1FA76</accession>
<dbReference type="InterPro" id="IPR001932">
    <property type="entry name" value="PPM-type_phosphatase-like_dom"/>
</dbReference>
<dbReference type="AlphaFoldDB" id="A0A0N1FA76"/>